<evidence type="ECO:0000313" key="3">
    <source>
        <dbReference type="Proteomes" id="UP001500390"/>
    </source>
</evidence>
<gene>
    <name evidence="2" type="ORF">GCM10023153_18000</name>
</gene>
<dbReference type="EMBL" id="BAABFX010000026">
    <property type="protein sequence ID" value="GAA4395725.1"/>
    <property type="molecule type" value="Genomic_DNA"/>
</dbReference>
<comment type="caution">
    <text evidence="2">The sequence shown here is derived from an EMBL/GenBank/DDBJ whole genome shotgun (WGS) entry which is preliminary data.</text>
</comment>
<sequence>MFAASVAFALGWARSFYLDHAVLRAAVLLIAAATLTWALVAVTAGLVAWAAWVLVPYAVWLTVASSLAVGYWRLNDSR</sequence>
<evidence type="ECO:0000256" key="1">
    <source>
        <dbReference type="SAM" id="Phobius"/>
    </source>
</evidence>
<dbReference type="Proteomes" id="UP001500390">
    <property type="component" value="Unassembled WGS sequence"/>
</dbReference>
<keyword evidence="1" id="KW-0472">Membrane</keyword>
<protein>
    <recommendedName>
        <fullName evidence="4">Tryptophan-rich sensory protein</fullName>
    </recommendedName>
</protein>
<evidence type="ECO:0000313" key="2">
    <source>
        <dbReference type="EMBL" id="GAA4395725.1"/>
    </source>
</evidence>
<dbReference type="InterPro" id="IPR038330">
    <property type="entry name" value="TspO/MBR-related_sf"/>
</dbReference>
<keyword evidence="1" id="KW-0812">Transmembrane</keyword>
<name>A0ABP8JTB0_9MICO</name>
<accession>A0ABP8JTB0</accession>
<keyword evidence="1" id="KW-1133">Transmembrane helix</keyword>
<reference evidence="3" key="1">
    <citation type="journal article" date="2019" name="Int. J. Syst. Evol. Microbiol.">
        <title>The Global Catalogue of Microorganisms (GCM) 10K type strain sequencing project: providing services to taxonomists for standard genome sequencing and annotation.</title>
        <authorList>
            <consortium name="The Broad Institute Genomics Platform"/>
            <consortium name="The Broad Institute Genome Sequencing Center for Infectious Disease"/>
            <person name="Wu L."/>
            <person name="Ma J."/>
        </authorList>
    </citation>
    <scope>NUCLEOTIDE SEQUENCE [LARGE SCALE GENOMIC DNA]</scope>
    <source>
        <strain evidence="3">JCM 17738</strain>
    </source>
</reference>
<organism evidence="2 3">
    <name type="scientific">Ornithinibacter aureus</name>
    <dbReference type="NCBI Taxonomy" id="622664"/>
    <lineage>
        <taxon>Bacteria</taxon>
        <taxon>Bacillati</taxon>
        <taxon>Actinomycetota</taxon>
        <taxon>Actinomycetes</taxon>
        <taxon>Micrococcales</taxon>
        <taxon>Intrasporangiaceae</taxon>
        <taxon>Ornithinibacter</taxon>
    </lineage>
</organism>
<feature type="transmembrane region" description="Helical" evidence="1">
    <location>
        <begin position="25"/>
        <end position="47"/>
    </location>
</feature>
<evidence type="ECO:0008006" key="4">
    <source>
        <dbReference type="Google" id="ProtNLM"/>
    </source>
</evidence>
<proteinExistence type="predicted"/>
<dbReference type="Gene3D" id="1.20.1260.100">
    <property type="entry name" value="TspO/MBR protein"/>
    <property type="match status" value="1"/>
</dbReference>
<keyword evidence="3" id="KW-1185">Reference proteome</keyword>
<feature type="transmembrane region" description="Helical" evidence="1">
    <location>
        <begin position="54"/>
        <end position="74"/>
    </location>
</feature>